<dbReference type="GO" id="GO:0005524">
    <property type="term" value="F:ATP binding"/>
    <property type="evidence" value="ECO:0007669"/>
    <property type="project" value="UniProtKB-KW"/>
</dbReference>
<evidence type="ECO:0000313" key="5">
    <source>
        <dbReference type="Proteomes" id="UP000835052"/>
    </source>
</evidence>
<proteinExistence type="predicted"/>
<dbReference type="PANTHER" id="PTHR11669">
    <property type="entry name" value="REPLICATION FACTOR C / DNA POLYMERASE III GAMMA-TAU SUBUNIT"/>
    <property type="match status" value="1"/>
</dbReference>
<keyword evidence="1" id="KW-0235">DNA replication</keyword>
<organism evidence="4 5">
    <name type="scientific">Caenorhabditis auriculariae</name>
    <dbReference type="NCBI Taxonomy" id="2777116"/>
    <lineage>
        <taxon>Eukaryota</taxon>
        <taxon>Metazoa</taxon>
        <taxon>Ecdysozoa</taxon>
        <taxon>Nematoda</taxon>
        <taxon>Chromadorea</taxon>
        <taxon>Rhabditida</taxon>
        <taxon>Rhabditina</taxon>
        <taxon>Rhabditomorpha</taxon>
        <taxon>Rhabditoidea</taxon>
        <taxon>Rhabditidae</taxon>
        <taxon>Peloderinae</taxon>
        <taxon>Caenorhabditis</taxon>
    </lineage>
</organism>
<accession>A0A8S1H1C5</accession>
<dbReference type="Gene3D" id="3.40.50.300">
    <property type="entry name" value="P-loop containing nucleotide triphosphate hydrolases"/>
    <property type="match status" value="1"/>
</dbReference>
<sequence length="390" mass="44335">MPANTTTQSHGGEDDTSQGAKLPLNFIRRFHAEHYYSNKEECSHSTWLKKYEPKKITELVGRQISGPRIAKLLGNFDYFSKRVLVLKGPEGAGKATICRTIANGYFNDPEEHKQNVCVIYAAKENRDIIDTVRNFCDMDQPKPVYGRNKLFIIHDIDLLSANDMELLMTTIDWHVTYENCGFVLTCQTTKPVGKSLLSTSIKVNLDKFSRDDVIERLNQLVRIENIEVPSFLATKVANSCAGNLGSAISTFQHMVEFHLAKTKKFGRPISDAETYFFVAYTYERPTLEEVMAITRAQHRDKARELISFLYSKVGEDPNRLFTLFFDAMMVKCANESDQRKLQLSSAFTIAARVINASATKPPIQWPKARLVLEFLEIVEVYNETVPNADH</sequence>
<dbReference type="Proteomes" id="UP000835052">
    <property type="component" value="Unassembled WGS sequence"/>
</dbReference>
<evidence type="ECO:0000313" key="4">
    <source>
        <dbReference type="EMBL" id="CAD6189152.1"/>
    </source>
</evidence>
<gene>
    <name evidence="4" type="ORF">CAUJ_LOCUS5071</name>
</gene>
<dbReference type="GO" id="GO:0005663">
    <property type="term" value="C:DNA replication factor C complex"/>
    <property type="evidence" value="ECO:0007669"/>
    <property type="project" value="TreeGrafter"/>
</dbReference>
<keyword evidence="2" id="KW-0547">Nucleotide-binding</keyword>
<dbReference type="OrthoDB" id="761538at2759"/>
<dbReference type="GO" id="GO:0006281">
    <property type="term" value="P:DNA repair"/>
    <property type="evidence" value="ECO:0007669"/>
    <property type="project" value="TreeGrafter"/>
</dbReference>
<dbReference type="PANTHER" id="PTHR11669:SF20">
    <property type="entry name" value="REPLICATION FACTOR C SUBUNIT 4"/>
    <property type="match status" value="1"/>
</dbReference>
<dbReference type="InterPro" id="IPR027417">
    <property type="entry name" value="P-loop_NTPase"/>
</dbReference>
<dbReference type="AlphaFoldDB" id="A0A8S1H1C5"/>
<dbReference type="InterPro" id="IPR050238">
    <property type="entry name" value="DNA_Rep/Repair_Clamp_Loader"/>
</dbReference>
<keyword evidence="5" id="KW-1185">Reference proteome</keyword>
<name>A0A8S1H1C5_9PELO</name>
<keyword evidence="3" id="KW-0067">ATP-binding</keyword>
<evidence type="ECO:0008006" key="6">
    <source>
        <dbReference type="Google" id="ProtNLM"/>
    </source>
</evidence>
<dbReference type="GO" id="GO:0006261">
    <property type="term" value="P:DNA-templated DNA replication"/>
    <property type="evidence" value="ECO:0007669"/>
    <property type="project" value="TreeGrafter"/>
</dbReference>
<comment type="caution">
    <text evidence="4">The sequence shown here is derived from an EMBL/GenBank/DDBJ whole genome shotgun (WGS) entry which is preliminary data.</text>
</comment>
<evidence type="ECO:0000256" key="1">
    <source>
        <dbReference type="ARBA" id="ARBA00022705"/>
    </source>
</evidence>
<reference evidence="4" key="1">
    <citation type="submission" date="2020-10" db="EMBL/GenBank/DDBJ databases">
        <authorList>
            <person name="Kikuchi T."/>
        </authorList>
    </citation>
    <scope>NUCLEOTIDE SEQUENCE</scope>
    <source>
        <strain evidence="4">NKZ352</strain>
    </source>
</reference>
<dbReference type="EMBL" id="CAJGYM010000010">
    <property type="protein sequence ID" value="CAD6189152.1"/>
    <property type="molecule type" value="Genomic_DNA"/>
</dbReference>
<evidence type="ECO:0000256" key="2">
    <source>
        <dbReference type="ARBA" id="ARBA00022741"/>
    </source>
</evidence>
<dbReference type="GO" id="GO:0003689">
    <property type="term" value="F:DNA clamp loader activity"/>
    <property type="evidence" value="ECO:0007669"/>
    <property type="project" value="TreeGrafter"/>
</dbReference>
<protein>
    <recommendedName>
        <fullName evidence="6">AAA+ ATPase domain-containing protein</fullName>
    </recommendedName>
</protein>
<evidence type="ECO:0000256" key="3">
    <source>
        <dbReference type="ARBA" id="ARBA00022840"/>
    </source>
</evidence>
<dbReference type="SUPFAM" id="SSF52540">
    <property type="entry name" value="P-loop containing nucleoside triphosphate hydrolases"/>
    <property type="match status" value="1"/>
</dbReference>